<dbReference type="RefSeq" id="WP_188746314.1">
    <property type="nucleotide sequence ID" value="NZ_BMIJ01000002.1"/>
</dbReference>
<dbReference type="Pfam" id="PF01471">
    <property type="entry name" value="PG_binding_1"/>
    <property type="match status" value="1"/>
</dbReference>
<dbReference type="InterPro" id="IPR006597">
    <property type="entry name" value="Sel1-like"/>
</dbReference>
<gene>
    <name evidence="2" type="ORF">GCM10011352_12130</name>
</gene>
<dbReference type="InterPro" id="IPR036366">
    <property type="entry name" value="PGBDSf"/>
</dbReference>
<reference evidence="3" key="1">
    <citation type="journal article" date="2019" name="Int. J. Syst. Evol. Microbiol.">
        <title>The Global Catalogue of Microorganisms (GCM) 10K type strain sequencing project: providing services to taxonomists for standard genome sequencing and annotation.</title>
        <authorList>
            <consortium name="The Broad Institute Genomics Platform"/>
            <consortium name="The Broad Institute Genome Sequencing Center for Infectious Disease"/>
            <person name="Wu L."/>
            <person name="Ma J."/>
        </authorList>
    </citation>
    <scope>NUCLEOTIDE SEQUENCE [LARGE SCALE GENOMIC DNA]</scope>
    <source>
        <strain evidence="3">CGMCC 1.15341</strain>
    </source>
</reference>
<dbReference type="PROSITE" id="PS51257">
    <property type="entry name" value="PROKAR_LIPOPROTEIN"/>
    <property type="match status" value="1"/>
</dbReference>
<dbReference type="InterPro" id="IPR050767">
    <property type="entry name" value="Sel1_AlgK"/>
</dbReference>
<dbReference type="InterPro" id="IPR011990">
    <property type="entry name" value="TPR-like_helical_dom_sf"/>
</dbReference>
<comment type="caution">
    <text evidence="2">The sequence shown here is derived from an EMBL/GenBank/DDBJ whole genome shotgun (WGS) entry which is preliminary data.</text>
</comment>
<dbReference type="SMART" id="SM00671">
    <property type="entry name" value="SEL1"/>
    <property type="match status" value="4"/>
</dbReference>
<dbReference type="InterPro" id="IPR002477">
    <property type="entry name" value="Peptidoglycan-bd-like"/>
</dbReference>
<dbReference type="PANTHER" id="PTHR11102:SF160">
    <property type="entry name" value="ERAD-ASSOCIATED E3 UBIQUITIN-PROTEIN LIGASE COMPONENT HRD3"/>
    <property type="match status" value="1"/>
</dbReference>
<dbReference type="InterPro" id="IPR036365">
    <property type="entry name" value="PGBD-like_sf"/>
</dbReference>
<dbReference type="SUPFAM" id="SSF47090">
    <property type="entry name" value="PGBD-like"/>
    <property type="match status" value="1"/>
</dbReference>
<feature type="domain" description="Peptidoglycan binding-like" evidence="1">
    <location>
        <begin position="220"/>
        <end position="248"/>
    </location>
</feature>
<dbReference type="SUPFAM" id="SSF81901">
    <property type="entry name" value="HCP-like"/>
    <property type="match status" value="1"/>
</dbReference>
<sequence>MKPALALAFATALTLGGCTQLQLLNANKPTQDLAQKADAGDVESQYQMGLHFTAGADIQQNYAQGLSYFRKAAANGHTGAQYMLGMGYYLGRGTAQDYAEARQWLELAAAKHHREAMHYLGEIYLNGYGTRAEPAWGIHWIGQSAEMGYSEAQYLLGTSYLTGIGNTKNRNQGLRWLSIAANGGSLRAKELLKQIDQRPATSRFTAITRELSALNKRYRIRYAQTRLNSLGFTAGPADGVWGEQTENASLRFMKRSASLDELIETLRLQPEKH</sequence>
<protein>
    <recommendedName>
        <fullName evidence="1">Peptidoglycan binding-like domain-containing protein</fullName>
    </recommendedName>
</protein>
<name>A0ABQ1K480_9GAMM</name>
<dbReference type="EMBL" id="BMIJ01000002">
    <property type="protein sequence ID" value="GGB87747.1"/>
    <property type="molecule type" value="Genomic_DNA"/>
</dbReference>
<dbReference type="Proteomes" id="UP000629025">
    <property type="component" value="Unassembled WGS sequence"/>
</dbReference>
<dbReference type="Pfam" id="PF08238">
    <property type="entry name" value="Sel1"/>
    <property type="match status" value="4"/>
</dbReference>
<evidence type="ECO:0000313" key="3">
    <source>
        <dbReference type="Proteomes" id="UP000629025"/>
    </source>
</evidence>
<evidence type="ECO:0000259" key="1">
    <source>
        <dbReference type="Pfam" id="PF01471"/>
    </source>
</evidence>
<dbReference type="Gene3D" id="1.10.101.10">
    <property type="entry name" value="PGBD-like superfamily/PGBD"/>
    <property type="match status" value="1"/>
</dbReference>
<keyword evidence="3" id="KW-1185">Reference proteome</keyword>
<dbReference type="PANTHER" id="PTHR11102">
    <property type="entry name" value="SEL-1-LIKE PROTEIN"/>
    <property type="match status" value="1"/>
</dbReference>
<dbReference type="Gene3D" id="1.25.40.10">
    <property type="entry name" value="Tetratricopeptide repeat domain"/>
    <property type="match status" value="1"/>
</dbReference>
<accession>A0ABQ1K480</accession>
<evidence type="ECO:0000313" key="2">
    <source>
        <dbReference type="EMBL" id="GGB87747.1"/>
    </source>
</evidence>
<organism evidence="2 3">
    <name type="scientific">Marinobacterium zhoushanense</name>
    <dbReference type="NCBI Taxonomy" id="1679163"/>
    <lineage>
        <taxon>Bacteria</taxon>
        <taxon>Pseudomonadati</taxon>
        <taxon>Pseudomonadota</taxon>
        <taxon>Gammaproteobacteria</taxon>
        <taxon>Oceanospirillales</taxon>
        <taxon>Oceanospirillaceae</taxon>
        <taxon>Marinobacterium</taxon>
    </lineage>
</organism>
<proteinExistence type="predicted"/>